<evidence type="ECO:0000313" key="3">
    <source>
        <dbReference type="EMBL" id="RHN46924.1"/>
    </source>
</evidence>
<dbReference type="Pfam" id="PF08268">
    <property type="entry name" value="FBA_3"/>
    <property type="match status" value="1"/>
</dbReference>
<organism evidence="2 5">
    <name type="scientific">Medicago truncatula</name>
    <name type="common">Barrel medic</name>
    <name type="synonym">Medicago tribuloides</name>
    <dbReference type="NCBI Taxonomy" id="3880"/>
    <lineage>
        <taxon>Eukaryota</taxon>
        <taxon>Viridiplantae</taxon>
        <taxon>Streptophyta</taxon>
        <taxon>Embryophyta</taxon>
        <taxon>Tracheophyta</taxon>
        <taxon>Spermatophyta</taxon>
        <taxon>Magnoliopsida</taxon>
        <taxon>eudicotyledons</taxon>
        <taxon>Gunneridae</taxon>
        <taxon>Pentapetalae</taxon>
        <taxon>rosids</taxon>
        <taxon>fabids</taxon>
        <taxon>Fabales</taxon>
        <taxon>Fabaceae</taxon>
        <taxon>Papilionoideae</taxon>
        <taxon>50 kb inversion clade</taxon>
        <taxon>NPAAA clade</taxon>
        <taxon>Hologalegina</taxon>
        <taxon>IRL clade</taxon>
        <taxon>Trifolieae</taxon>
        <taxon>Medicago</taxon>
    </lineage>
</organism>
<dbReference type="OMA" id="MNIQSAK"/>
<dbReference type="InterPro" id="IPR036047">
    <property type="entry name" value="F-box-like_dom_sf"/>
</dbReference>
<dbReference type="InterPro" id="IPR050796">
    <property type="entry name" value="SCF_F-box_component"/>
</dbReference>
<reference evidence="2 5" key="1">
    <citation type="journal article" date="2011" name="Nature">
        <title>The Medicago genome provides insight into the evolution of rhizobial symbioses.</title>
        <authorList>
            <person name="Young N.D."/>
            <person name="Debelle F."/>
            <person name="Oldroyd G.E."/>
            <person name="Geurts R."/>
            <person name="Cannon S.B."/>
            <person name="Udvardi M.K."/>
            <person name="Benedito V.A."/>
            <person name="Mayer K.F."/>
            <person name="Gouzy J."/>
            <person name="Schoof H."/>
            <person name="Van de Peer Y."/>
            <person name="Proost S."/>
            <person name="Cook D.R."/>
            <person name="Meyers B.C."/>
            <person name="Spannagl M."/>
            <person name="Cheung F."/>
            <person name="De Mita S."/>
            <person name="Krishnakumar V."/>
            <person name="Gundlach H."/>
            <person name="Zhou S."/>
            <person name="Mudge J."/>
            <person name="Bharti A.K."/>
            <person name="Murray J.D."/>
            <person name="Naoumkina M.A."/>
            <person name="Rosen B."/>
            <person name="Silverstein K.A."/>
            <person name="Tang H."/>
            <person name="Rombauts S."/>
            <person name="Zhao P.X."/>
            <person name="Zhou P."/>
            <person name="Barbe V."/>
            <person name="Bardou P."/>
            <person name="Bechner M."/>
            <person name="Bellec A."/>
            <person name="Berger A."/>
            <person name="Berges H."/>
            <person name="Bidwell S."/>
            <person name="Bisseling T."/>
            <person name="Choisne N."/>
            <person name="Couloux A."/>
            <person name="Denny R."/>
            <person name="Deshpande S."/>
            <person name="Dai X."/>
            <person name="Doyle J.J."/>
            <person name="Dudez A.M."/>
            <person name="Farmer A.D."/>
            <person name="Fouteau S."/>
            <person name="Franken C."/>
            <person name="Gibelin C."/>
            <person name="Gish J."/>
            <person name="Goldstein S."/>
            <person name="Gonzalez A.J."/>
            <person name="Green P.J."/>
            <person name="Hallab A."/>
            <person name="Hartog M."/>
            <person name="Hua A."/>
            <person name="Humphray S.J."/>
            <person name="Jeong D.H."/>
            <person name="Jing Y."/>
            <person name="Jocker A."/>
            <person name="Kenton S.M."/>
            <person name="Kim D.J."/>
            <person name="Klee K."/>
            <person name="Lai H."/>
            <person name="Lang C."/>
            <person name="Lin S."/>
            <person name="Macmil S.L."/>
            <person name="Magdelenat G."/>
            <person name="Matthews L."/>
            <person name="McCorrison J."/>
            <person name="Monaghan E.L."/>
            <person name="Mun J.H."/>
            <person name="Najar F.Z."/>
            <person name="Nicholson C."/>
            <person name="Noirot C."/>
            <person name="O'Bleness M."/>
            <person name="Paule C.R."/>
            <person name="Poulain J."/>
            <person name="Prion F."/>
            <person name="Qin B."/>
            <person name="Qu C."/>
            <person name="Retzel E.F."/>
            <person name="Riddle C."/>
            <person name="Sallet E."/>
            <person name="Samain S."/>
            <person name="Samson N."/>
            <person name="Sanders I."/>
            <person name="Saurat O."/>
            <person name="Scarpelli C."/>
            <person name="Schiex T."/>
            <person name="Segurens B."/>
            <person name="Severin A.J."/>
            <person name="Sherrier D.J."/>
            <person name="Shi R."/>
            <person name="Sims S."/>
            <person name="Singer S.R."/>
            <person name="Sinharoy S."/>
            <person name="Sterck L."/>
            <person name="Viollet A."/>
            <person name="Wang B.B."/>
            <person name="Wang K."/>
            <person name="Wang M."/>
            <person name="Wang X."/>
            <person name="Warfsmann J."/>
            <person name="Weissenbach J."/>
            <person name="White D.D."/>
            <person name="White J.D."/>
            <person name="Wiley G.B."/>
            <person name="Wincker P."/>
            <person name="Xing Y."/>
            <person name="Yang L."/>
            <person name="Yao Z."/>
            <person name="Ying F."/>
            <person name="Zhai J."/>
            <person name="Zhou L."/>
            <person name="Zuber A."/>
            <person name="Denarie J."/>
            <person name="Dixon R.A."/>
            <person name="May G.D."/>
            <person name="Schwartz D.C."/>
            <person name="Rogers J."/>
            <person name="Quetier F."/>
            <person name="Town C.D."/>
            <person name="Roe B.A."/>
        </authorList>
    </citation>
    <scope>NUCLEOTIDE SEQUENCE [LARGE SCALE GENOMIC DNA]</scope>
    <source>
        <strain evidence="2">A17</strain>
        <strain evidence="4 5">cv. Jemalong A17</strain>
    </source>
</reference>
<dbReference type="EMBL" id="CM001223">
    <property type="protein sequence ID" value="AES80142.1"/>
    <property type="molecule type" value="Genomic_DNA"/>
</dbReference>
<dbReference type="InterPro" id="IPR013187">
    <property type="entry name" value="F-box-assoc_dom_typ3"/>
</dbReference>
<gene>
    <name evidence="4" type="primary">11426923</name>
    <name evidence="2" type="ordered locus">MTR_7g077070</name>
    <name evidence="3" type="ORF">MtrunA17_Chr7g0247401</name>
</gene>
<dbReference type="KEGG" id="mtr:11426923"/>
<dbReference type="Gramene" id="rna41461">
    <property type="protein sequence ID" value="RHN46924.1"/>
    <property type="gene ID" value="gene41461"/>
</dbReference>
<dbReference type="SUPFAM" id="SSF81383">
    <property type="entry name" value="F-box domain"/>
    <property type="match status" value="1"/>
</dbReference>
<protein>
    <submittedName>
        <fullName evidence="2">F-box protein interaction domain protein</fullName>
    </submittedName>
    <submittedName>
        <fullName evidence="3">Putative F-box domain-containing protein</fullName>
    </submittedName>
</protein>
<feature type="domain" description="F-box" evidence="1">
    <location>
        <begin position="10"/>
        <end position="55"/>
    </location>
</feature>
<dbReference type="PROSITE" id="PS50181">
    <property type="entry name" value="FBOX"/>
    <property type="match status" value="1"/>
</dbReference>
<dbReference type="Pfam" id="PF00646">
    <property type="entry name" value="F-box"/>
    <property type="match status" value="1"/>
</dbReference>
<evidence type="ECO:0000313" key="2">
    <source>
        <dbReference type="EMBL" id="AES80142.1"/>
    </source>
</evidence>
<dbReference type="EMBL" id="PSQE01000007">
    <property type="protein sequence ID" value="RHN46924.1"/>
    <property type="molecule type" value="Genomic_DNA"/>
</dbReference>
<reference evidence="4" key="3">
    <citation type="submission" date="2015-04" db="UniProtKB">
        <authorList>
            <consortium name="EnsemblPlants"/>
        </authorList>
    </citation>
    <scope>IDENTIFICATION</scope>
    <source>
        <strain evidence="4">cv. Jemalong A17</strain>
    </source>
</reference>
<dbReference type="InterPro" id="IPR001810">
    <property type="entry name" value="F-box_dom"/>
</dbReference>
<dbReference type="HOGENOM" id="CLU_027176_0_1_1"/>
<dbReference type="AlphaFoldDB" id="G7L3M2"/>
<evidence type="ECO:0000259" key="1">
    <source>
        <dbReference type="PROSITE" id="PS50181"/>
    </source>
</evidence>
<dbReference type="EnsemblPlants" id="AES80142">
    <property type="protein sequence ID" value="AES80142"/>
    <property type="gene ID" value="MTR_7g077070"/>
</dbReference>
<proteinExistence type="predicted"/>
<keyword evidence="5" id="KW-1185">Reference proteome</keyword>
<evidence type="ECO:0000313" key="4">
    <source>
        <dbReference type="EnsemblPlants" id="AES80142"/>
    </source>
</evidence>
<dbReference type="SMART" id="SM00256">
    <property type="entry name" value="FBOX"/>
    <property type="match status" value="1"/>
</dbReference>
<name>G7L3M2_MEDTR</name>
<accession>G7L3M2</accession>
<dbReference type="PANTHER" id="PTHR31672:SF13">
    <property type="entry name" value="F-BOX PROTEIN CPR30-LIKE"/>
    <property type="match status" value="1"/>
</dbReference>
<reference evidence="2 5" key="2">
    <citation type="journal article" date="2014" name="BMC Genomics">
        <title>An improved genome release (version Mt4.0) for the model legume Medicago truncatula.</title>
        <authorList>
            <person name="Tang H."/>
            <person name="Krishnakumar V."/>
            <person name="Bidwell S."/>
            <person name="Rosen B."/>
            <person name="Chan A."/>
            <person name="Zhou S."/>
            <person name="Gentzbittel L."/>
            <person name="Childs K.L."/>
            <person name="Yandell M."/>
            <person name="Gundlach H."/>
            <person name="Mayer K.F."/>
            <person name="Schwartz D.C."/>
            <person name="Town C.D."/>
        </authorList>
    </citation>
    <scope>GENOME REANNOTATION</scope>
    <source>
        <strain evidence="4 5">cv. Jemalong A17</strain>
    </source>
</reference>
<dbReference type="Proteomes" id="UP000265566">
    <property type="component" value="Chromosome 7"/>
</dbReference>
<dbReference type="PANTHER" id="PTHR31672">
    <property type="entry name" value="BNACNNG10540D PROTEIN"/>
    <property type="match status" value="1"/>
</dbReference>
<dbReference type="PaxDb" id="3880-AES80142"/>
<dbReference type="Proteomes" id="UP000002051">
    <property type="component" value="Unassembled WGS sequence"/>
</dbReference>
<dbReference type="CDD" id="cd22157">
    <property type="entry name" value="F-box_AtFBW1-like"/>
    <property type="match status" value="1"/>
</dbReference>
<dbReference type="OrthoDB" id="695600at2759"/>
<dbReference type="NCBIfam" id="TIGR01640">
    <property type="entry name" value="F_box_assoc_1"/>
    <property type="match status" value="1"/>
</dbReference>
<evidence type="ECO:0000313" key="5">
    <source>
        <dbReference type="Proteomes" id="UP000002051"/>
    </source>
</evidence>
<dbReference type="Gene3D" id="1.20.1280.50">
    <property type="match status" value="1"/>
</dbReference>
<dbReference type="InterPro" id="IPR017451">
    <property type="entry name" value="F-box-assoc_interact_dom"/>
</dbReference>
<reference evidence="3" key="4">
    <citation type="journal article" date="2018" name="Nat. Plants">
        <title>Whole-genome landscape of Medicago truncatula symbiotic genes.</title>
        <authorList>
            <person name="Pecrix Y."/>
            <person name="Gamas P."/>
            <person name="Carrere S."/>
        </authorList>
    </citation>
    <scope>NUCLEOTIDE SEQUENCE</scope>
    <source>
        <tissue evidence="3">Leaves</tissue>
    </source>
</reference>
<dbReference type="STRING" id="3880.G7L3M2"/>
<sequence>MNIQSAKSMALSSVVLPDDLIAEVLSFLPVIFLLRFRSVSKSWKTLISNPAFVKLHLKRSATQNPHFIVITSYVKHLLGGGIEVDYSVVPYPMSHLIKNPTETFPLLVDPYYFVSDKECCAIVGTCNGLICLSGENYNPTDDYIEYWLRLWNPATRTTSPKFGQFGEFGKTMGPHGMFNFKFGCDDSSGTYKVVAYRYNHIQLRSVVKIISFGDNVWRDVESFPVDPLDVDCIWGDYCPDEGVYLSGTLNWLAIHNSLDYNFEDITVGQFVIVSLDWRMETYNQYKLPRGFDEVPSKRPTVGVLGGCLCFSYLYVKTDFDFVVWQMKKFGVEESWTQLFKISYQIPGEWFNAEDAIKYCQMVPLLLTENGHVLLKLRIMQQGYASLYNWSENREDKIQFTASRPITNNNITREDARLCWAMDYVESLVSIF</sequence>